<keyword evidence="9" id="KW-1185">Reference proteome</keyword>
<organism evidence="8 9">
    <name type="scientific">Tilletia indica</name>
    <dbReference type="NCBI Taxonomy" id="43049"/>
    <lineage>
        <taxon>Eukaryota</taxon>
        <taxon>Fungi</taxon>
        <taxon>Dikarya</taxon>
        <taxon>Basidiomycota</taxon>
        <taxon>Ustilaginomycotina</taxon>
        <taxon>Exobasidiomycetes</taxon>
        <taxon>Tilletiales</taxon>
        <taxon>Tilletiaceae</taxon>
        <taxon>Tilletia</taxon>
    </lineage>
</organism>
<proteinExistence type="predicted"/>
<keyword evidence="4 6" id="KW-0472">Membrane</keyword>
<sequence>MPKLQSVLSGRLALAREIGTVIIVSLCMLFTQSGVGQGIATLDYVSRTFGIEDSPGKQSWLSASYSLLVGTLVLPMGSLGDLYSHKKLVVIGFGWFALWSLITGLSTYAGSHIFFDVCRGMQGVGPAMILPNGVAILGRMYRAGSLRKYIGFCAFAATAPNGFIVAAVFSGIFVQKTSIGWPLTFYVFAIVLLIVTIASIFVLPGEAELLAIHRQHEEEDREKERDEREKKMLLGGNNGLGGHNGEKGNVSIPPSAPESAGRRSNDVETASGSSTGQPQTTAMASSPIQKSNRVNAANDPHEAQTHMVESSFPDDEEDESPKPRFDWIGATLGVSSLLLLNVAWNQGGVVGWQDPQTYILLIIGLLLGAAFIYSSFRIAQPLLPRDVWTGGNALVLGCVALGWASFGLWSFYAWRIWLVVRQESVLLSTAYMSPVAFTGIVAAFGTGYLLQAVGPGPVLVTAMCAFCLANILIGTMPAQQTYWTASFVSMLVAPIGMDSSFPSASIIISDHLPHSRQGQAGSLVNTVINWSIAIGLGIGGTVERYITEDLRKNPNGLTPIEITFKGYRSAMYVGIGLSSLGVLLSLANWAIIVQKTKAARAQTENIPGAESQEKKALAAH</sequence>
<feature type="transmembrane region" description="Helical" evidence="6">
    <location>
        <begin position="570"/>
        <end position="592"/>
    </location>
</feature>
<reference evidence="8" key="1">
    <citation type="submission" date="2016-04" db="EMBL/GenBank/DDBJ databases">
        <authorList>
            <person name="Nguyen H.D."/>
            <person name="Samba Siva P."/>
            <person name="Cullis J."/>
            <person name="Levesque C.A."/>
            <person name="Hambleton S."/>
        </authorList>
    </citation>
    <scope>NUCLEOTIDE SEQUENCE</scope>
    <source>
        <strain evidence="8">DAOMC 236416</strain>
    </source>
</reference>
<evidence type="ECO:0000256" key="4">
    <source>
        <dbReference type="ARBA" id="ARBA00023136"/>
    </source>
</evidence>
<reference evidence="8" key="2">
    <citation type="journal article" date="2019" name="IMA Fungus">
        <title>Genome sequencing and comparison of five Tilletia species to identify candidate genes for the detection of regulated species infecting wheat.</title>
        <authorList>
            <person name="Nguyen H.D.T."/>
            <person name="Sultana T."/>
            <person name="Kesanakurti P."/>
            <person name="Hambleton S."/>
        </authorList>
    </citation>
    <scope>NUCLEOTIDE SEQUENCE</scope>
    <source>
        <strain evidence="8">DAOMC 236416</strain>
    </source>
</reference>
<dbReference type="SUPFAM" id="SSF103473">
    <property type="entry name" value="MFS general substrate transporter"/>
    <property type="match status" value="1"/>
</dbReference>
<feature type="transmembrane region" description="Helical" evidence="6">
    <location>
        <begin position="185"/>
        <end position="204"/>
    </location>
</feature>
<evidence type="ECO:0000256" key="5">
    <source>
        <dbReference type="SAM" id="MobiDB-lite"/>
    </source>
</evidence>
<feature type="transmembrane region" description="Helical" evidence="6">
    <location>
        <begin position="457"/>
        <end position="476"/>
    </location>
</feature>
<feature type="region of interest" description="Disordered" evidence="5">
    <location>
        <begin position="233"/>
        <end position="323"/>
    </location>
</feature>
<evidence type="ECO:0000259" key="7">
    <source>
        <dbReference type="PROSITE" id="PS50850"/>
    </source>
</evidence>
<feature type="transmembrane region" description="Helical" evidence="6">
    <location>
        <begin position="388"/>
        <end position="411"/>
    </location>
</feature>
<keyword evidence="2 6" id="KW-0812">Transmembrane</keyword>
<feature type="transmembrane region" description="Helical" evidence="6">
    <location>
        <begin position="88"/>
        <end position="108"/>
    </location>
</feature>
<protein>
    <recommendedName>
        <fullName evidence="7">Major facilitator superfamily (MFS) profile domain-containing protein</fullName>
    </recommendedName>
</protein>
<evidence type="ECO:0000313" key="8">
    <source>
        <dbReference type="EMBL" id="KAE8244969.1"/>
    </source>
</evidence>
<feature type="transmembrane region" description="Helical" evidence="6">
    <location>
        <begin position="120"/>
        <end position="137"/>
    </location>
</feature>
<dbReference type="InterPro" id="IPR036259">
    <property type="entry name" value="MFS_trans_sf"/>
</dbReference>
<feature type="transmembrane region" description="Helical" evidence="6">
    <location>
        <begin position="21"/>
        <end position="40"/>
    </location>
</feature>
<dbReference type="InterPro" id="IPR011701">
    <property type="entry name" value="MFS"/>
</dbReference>
<dbReference type="Gene3D" id="1.20.1250.20">
    <property type="entry name" value="MFS general substrate transporter like domains"/>
    <property type="match status" value="2"/>
</dbReference>
<dbReference type="EMBL" id="LWDF02000550">
    <property type="protein sequence ID" value="KAE8244969.1"/>
    <property type="molecule type" value="Genomic_DNA"/>
</dbReference>
<feature type="transmembrane region" description="Helical" evidence="6">
    <location>
        <begin position="60"/>
        <end position="76"/>
    </location>
</feature>
<gene>
    <name evidence="8" type="ORF">A4X13_0g6145</name>
</gene>
<evidence type="ECO:0000256" key="6">
    <source>
        <dbReference type="SAM" id="Phobius"/>
    </source>
</evidence>
<dbReference type="PROSITE" id="PS50850">
    <property type="entry name" value="MFS"/>
    <property type="match status" value="1"/>
</dbReference>
<keyword evidence="3 6" id="KW-1133">Transmembrane helix</keyword>
<feature type="transmembrane region" description="Helical" evidence="6">
    <location>
        <begin position="356"/>
        <end position="376"/>
    </location>
</feature>
<dbReference type="Pfam" id="PF07690">
    <property type="entry name" value="MFS_1"/>
    <property type="match status" value="1"/>
</dbReference>
<dbReference type="InterPro" id="IPR020846">
    <property type="entry name" value="MFS_dom"/>
</dbReference>
<evidence type="ECO:0000256" key="3">
    <source>
        <dbReference type="ARBA" id="ARBA00022989"/>
    </source>
</evidence>
<dbReference type="GO" id="GO:0022857">
    <property type="term" value="F:transmembrane transporter activity"/>
    <property type="evidence" value="ECO:0007669"/>
    <property type="project" value="InterPro"/>
</dbReference>
<name>A0A177TTQ1_9BASI</name>
<dbReference type="AlphaFoldDB" id="A0A177TTQ1"/>
<dbReference type="Proteomes" id="UP000077521">
    <property type="component" value="Unassembled WGS sequence"/>
</dbReference>
<feature type="domain" description="Major facilitator superfamily (MFS) profile" evidence="7">
    <location>
        <begin position="20"/>
        <end position="597"/>
    </location>
</feature>
<dbReference type="PANTHER" id="PTHR42718:SF1">
    <property type="entry name" value="LOW AFFINITY AMMONIUM TRANSPORTER"/>
    <property type="match status" value="1"/>
</dbReference>
<accession>A0A177TTQ1</accession>
<evidence type="ECO:0000313" key="9">
    <source>
        <dbReference type="Proteomes" id="UP000077521"/>
    </source>
</evidence>
<feature type="transmembrane region" description="Helical" evidence="6">
    <location>
        <begin position="431"/>
        <end position="450"/>
    </location>
</feature>
<evidence type="ECO:0000256" key="1">
    <source>
        <dbReference type="ARBA" id="ARBA00004141"/>
    </source>
</evidence>
<evidence type="ECO:0000256" key="2">
    <source>
        <dbReference type="ARBA" id="ARBA00022692"/>
    </source>
</evidence>
<feature type="transmembrane region" description="Helical" evidence="6">
    <location>
        <begin position="149"/>
        <end position="173"/>
    </location>
</feature>
<dbReference type="GO" id="GO:0016020">
    <property type="term" value="C:membrane"/>
    <property type="evidence" value="ECO:0007669"/>
    <property type="project" value="UniProtKB-SubCell"/>
</dbReference>
<feature type="transmembrane region" description="Helical" evidence="6">
    <location>
        <begin position="482"/>
        <end position="501"/>
    </location>
</feature>
<feature type="compositionally biased region" description="Polar residues" evidence="5">
    <location>
        <begin position="267"/>
        <end position="295"/>
    </location>
</feature>
<comment type="subcellular location">
    <subcellularLocation>
        <location evidence="1">Membrane</location>
        <topology evidence="1">Multi-pass membrane protein</topology>
    </subcellularLocation>
</comment>
<dbReference type="PANTHER" id="PTHR42718">
    <property type="entry name" value="MAJOR FACILITATOR SUPERFAMILY MULTIDRUG TRANSPORTER MFSC"/>
    <property type="match status" value="1"/>
</dbReference>
<comment type="caution">
    <text evidence="8">The sequence shown here is derived from an EMBL/GenBank/DDBJ whole genome shotgun (WGS) entry which is preliminary data.</text>
</comment>